<feature type="binding site" description="in inhibited form" evidence="17">
    <location>
        <position position="100"/>
    </location>
    <ligand>
        <name>Zn(2+)</name>
        <dbReference type="ChEBI" id="CHEBI:29105"/>
        <label>2</label>
        <note>catalytic</note>
    </ligand>
</feature>
<dbReference type="SUPFAM" id="SSF47090">
    <property type="entry name" value="PGBD-like"/>
    <property type="match status" value="1"/>
</dbReference>
<feature type="binding site" evidence="17">
    <location>
        <position position="184"/>
    </location>
    <ligand>
        <name>Ca(2+)</name>
        <dbReference type="ChEBI" id="CHEBI:29108"/>
        <label>3</label>
    </ligand>
</feature>
<feature type="binding site" evidence="17">
    <location>
        <position position="204"/>
    </location>
    <ligand>
        <name>Zn(2+)</name>
        <dbReference type="ChEBI" id="CHEBI:29105"/>
        <label>1</label>
    </ligand>
</feature>
<dbReference type="InterPro" id="IPR000585">
    <property type="entry name" value="Hemopexin-like_dom"/>
</dbReference>
<evidence type="ECO:0000313" key="23">
    <source>
        <dbReference type="Proteomes" id="UP000694402"/>
    </source>
</evidence>
<feature type="binding site" evidence="17">
    <location>
        <position position="209"/>
    </location>
    <ligand>
        <name>Ca(2+)</name>
        <dbReference type="ChEBI" id="CHEBI:29108"/>
        <label>1</label>
    </ligand>
</feature>
<evidence type="ECO:0000256" key="20">
    <source>
        <dbReference type="SAM" id="SignalP"/>
    </source>
</evidence>
<gene>
    <name evidence="22" type="primary">mmp20a</name>
</gene>
<protein>
    <recommendedName>
        <fullName evidence="21">Peptidase metallopeptidase domain-containing protein</fullName>
    </recommendedName>
</protein>
<keyword evidence="12" id="KW-0482">Metalloprotease</keyword>
<dbReference type="Proteomes" id="UP000694402">
    <property type="component" value="Unassembled WGS sequence"/>
</dbReference>
<keyword evidence="9" id="KW-0378">Hydrolase</keyword>
<dbReference type="GO" id="GO:0006508">
    <property type="term" value="P:proteolysis"/>
    <property type="evidence" value="ECO:0007669"/>
    <property type="project" value="UniProtKB-KW"/>
</dbReference>
<keyword evidence="23" id="KW-1185">Reference proteome</keyword>
<dbReference type="InterPro" id="IPR024079">
    <property type="entry name" value="MetalloPept_cat_dom_sf"/>
</dbReference>
<feature type="binding site" evidence="17">
    <location>
        <position position="176"/>
    </location>
    <ligand>
        <name>Zn(2+)</name>
        <dbReference type="ChEBI" id="CHEBI:29105"/>
        <label>1</label>
    </ligand>
</feature>
<dbReference type="InterPro" id="IPR033739">
    <property type="entry name" value="M10A_MMP"/>
</dbReference>
<feature type="binding site" evidence="17">
    <location>
        <position position="166"/>
    </location>
    <ligand>
        <name>Ca(2+)</name>
        <dbReference type="ChEBI" id="CHEBI:29108"/>
        <label>2</label>
    </ligand>
</feature>
<feature type="binding site" evidence="17">
    <location>
        <position position="206"/>
    </location>
    <ligand>
        <name>Ca(2+)</name>
        <dbReference type="ChEBI" id="CHEBI:29108"/>
        <label>3</label>
    </ligand>
</feature>
<dbReference type="Pfam" id="PF00045">
    <property type="entry name" value="Hemopexin"/>
    <property type="match status" value="1"/>
</dbReference>
<dbReference type="GO" id="GO:0031012">
    <property type="term" value="C:extracellular matrix"/>
    <property type="evidence" value="ECO:0007669"/>
    <property type="project" value="InterPro"/>
</dbReference>
<keyword evidence="3" id="KW-0964">Secreted</keyword>
<dbReference type="SUPFAM" id="SSF55486">
    <property type="entry name" value="Metalloproteases ('zincins'), catalytic domain"/>
    <property type="match status" value="1"/>
</dbReference>
<dbReference type="Gene3D" id="2.110.10.10">
    <property type="entry name" value="Hemopexin-like domain"/>
    <property type="match status" value="1"/>
</dbReference>
<feature type="signal peptide" evidence="20">
    <location>
        <begin position="1"/>
        <end position="22"/>
    </location>
</feature>
<dbReference type="PANTHER" id="PTHR10201:SF297">
    <property type="entry name" value="MATRIX METALLOPROTEINASE-20"/>
    <property type="match status" value="1"/>
</dbReference>
<dbReference type="CDD" id="cd04278">
    <property type="entry name" value="ZnMc_MMP"/>
    <property type="match status" value="1"/>
</dbReference>
<evidence type="ECO:0000256" key="15">
    <source>
        <dbReference type="PIRSR" id="PIRSR001191-1"/>
    </source>
</evidence>
<dbReference type="Pfam" id="PF01471">
    <property type="entry name" value="PG_binding_1"/>
    <property type="match status" value="1"/>
</dbReference>
<feature type="binding site" evidence="17">
    <location>
        <position position="200"/>
    </location>
    <ligand>
        <name>Ca(2+)</name>
        <dbReference type="ChEBI" id="CHEBI:29108"/>
        <label>2</label>
    </ligand>
</feature>
<feature type="binding site" evidence="16">
    <location>
        <position position="232"/>
    </location>
    <ligand>
        <name>Zn(2+)</name>
        <dbReference type="ChEBI" id="CHEBI:29105"/>
        <label>2</label>
        <note>catalytic</note>
    </ligand>
</feature>
<dbReference type="InterPro" id="IPR036375">
    <property type="entry name" value="Hemopexin-like_dom_sf"/>
</dbReference>
<dbReference type="GO" id="GO:0030198">
    <property type="term" value="P:extracellular matrix organization"/>
    <property type="evidence" value="ECO:0007669"/>
    <property type="project" value="TreeGrafter"/>
</dbReference>
<evidence type="ECO:0000256" key="4">
    <source>
        <dbReference type="ARBA" id="ARBA00022530"/>
    </source>
</evidence>
<evidence type="ECO:0000256" key="11">
    <source>
        <dbReference type="ARBA" id="ARBA00022837"/>
    </source>
</evidence>
<evidence type="ECO:0000256" key="16">
    <source>
        <dbReference type="PIRSR" id="PIRSR001191-2"/>
    </source>
</evidence>
<comment type="cofactor">
    <cofactor evidence="17">
        <name>Ca(2+)</name>
        <dbReference type="ChEBI" id="CHEBI:29108"/>
    </cofactor>
    <text evidence="17">Can bind about 5 Ca(2+) ions per subunit.</text>
</comment>
<dbReference type="GO" id="GO:0005615">
    <property type="term" value="C:extracellular space"/>
    <property type="evidence" value="ECO:0007669"/>
    <property type="project" value="TreeGrafter"/>
</dbReference>
<keyword evidence="4" id="KW-0272">Extracellular matrix</keyword>
<accession>A0A8C8J6Y3</accession>
<proteinExistence type="inferred from homology"/>
<dbReference type="SUPFAM" id="SSF50923">
    <property type="entry name" value="Hemopexin-like domain"/>
    <property type="match status" value="1"/>
</dbReference>
<feature type="chain" id="PRO_5034952313" description="Peptidase metallopeptidase domain-containing protein" evidence="20">
    <location>
        <begin position="23"/>
        <end position="486"/>
    </location>
</feature>
<evidence type="ECO:0000256" key="9">
    <source>
        <dbReference type="ARBA" id="ARBA00022801"/>
    </source>
</evidence>
<feature type="binding site" evidence="17">
    <location>
        <position position="246"/>
    </location>
    <ligand>
        <name>Zn(2+)</name>
        <dbReference type="ChEBI" id="CHEBI:29105"/>
        <label>2</label>
        <note>catalytic</note>
    </ligand>
</feature>
<feature type="binding site" evidence="17">
    <location>
        <position position="191"/>
    </location>
    <ligand>
        <name>Zn(2+)</name>
        <dbReference type="ChEBI" id="CHEBI:29105"/>
        <label>1</label>
    </ligand>
</feature>
<evidence type="ECO:0000256" key="19">
    <source>
        <dbReference type="PROSITE-ProRule" id="PRU01011"/>
    </source>
</evidence>
<dbReference type="PANTHER" id="PTHR10201">
    <property type="entry name" value="MATRIX METALLOPROTEINASE"/>
    <property type="match status" value="1"/>
</dbReference>
<dbReference type="Gene3D" id="3.40.390.10">
    <property type="entry name" value="Collagenase (Catalytic Domain)"/>
    <property type="match status" value="1"/>
</dbReference>
<feature type="binding site" evidence="16">
    <location>
        <position position="228"/>
    </location>
    <ligand>
        <name>Zn(2+)</name>
        <dbReference type="ChEBI" id="CHEBI:29105"/>
        <label>2</label>
        <note>catalytic</note>
    </ligand>
</feature>
<feature type="binding site" evidence="16">
    <location>
        <position position="238"/>
    </location>
    <ligand>
        <name>Zn(2+)</name>
        <dbReference type="ChEBI" id="CHEBI:29105"/>
        <label>2</label>
        <note>catalytic</note>
    </ligand>
</feature>
<evidence type="ECO:0000259" key="21">
    <source>
        <dbReference type="SMART" id="SM00235"/>
    </source>
</evidence>
<dbReference type="FunFam" id="2.110.10.10:FF:000002">
    <property type="entry name" value="Matrix metallopeptidase 3"/>
    <property type="match status" value="1"/>
</dbReference>
<evidence type="ECO:0000256" key="13">
    <source>
        <dbReference type="ARBA" id="ARBA00023145"/>
    </source>
</evidence>
<evidence type="ECO:0000256" key="1">
    <source>
        <dbReference type="ARBA" id="ARBA00004498"/>
    </source>
</evidence>
<dbReference type="FunFam" id="3.40.390.10:FF:000007">
    <property type="entry name" value="Collagenase 3"/>
    <property type="match status" value="1"/>
</dbReference>
<feature type="binding site" evidence="17">
    <location>
        <position position="178"/>
    </location>
    <ligand>
        <name>Zn(2+)</name>
        <dbReference type="ChEBI" id="CHEBI:29105"/>
        <label>1</label>
    </ligand>
</feature>
<evidence type="ECO:0000256" key="3">
    <source>
        <dbReference type="ARBA" id="ARBA00022525"/>
    </source>
</evidence>
<feature type="binding site" evidence="17">
    <location>
        <position position="132"/>
    </location>
    <ligand>
        <name>Ca(2+)</name>
        <dbReference type="ChEBI" id="CHEBI:29108"/>
        <label>1</label>
    </ligand>
</feature>
<dbReference type="InterPro" id="IPR006026">
    <property type="entry name" value="Peptidase_Metallo"/>
</dbReference>
<dbReference type="SMART" id="SM00120">
    <property type="entry name" value="HX"/>
    <property type="match status" value="3"/>
</dbReference>
<feature type="binding site" evidence="17">
    <location>
        <position position="342"/>
    </location>
    <ligand>
        <name>Ca(2+)</name>
        <dbReference type="ChEBI" id="CHEBI:29108"/>
        <label>4</label>
    </ligand>
</feature>
<dbReference type="GeneTree" id="ENSGT00940000160903"/>
<evidence type="ECO:0000256" key="14">
    <source>
        <dbReference type="ARBA" id="ARBA00023157"/>
    </source>
</evidence>
<dbReference type="Pfam" id="PF00413">
    <property type="entry name" value="Peptidase_M10"/>
    <property type="match status" value="1"/>
</dbReference>
<dbReference type="Ensembl" id="ENSOTST00005096866.2">
    <property type="protein sequence ID" value="ENSOTSP00005089214.1"/>
    <property type="gene ID" value="ENSOTSG00005042001.2"/>
</dbReference>
<comment type="subcellular location">
    <subcellularLocation>
        <location evidence="1">Secreted</location>
        <location evidence="1">Extracellular space</location>
        <location evidence="1">Extracellular matrix</location>
    </subcellularLocation>
</comment>
<feature type="disulfide bond" evidence="18">
    <location>
        <begin position="288"/>
        <end position="486"/>
    </location>
</feature>
<dbReference type="SMART" id="SM00235">
    <property type="entry name" value="ZnMc"/>
    <property type="match status" value="1"/>
</dbReference>
<dbReference type="InterPro" id="IPR018487">
    <property type="entry name" value="Hemopexin-like_repeat"/>
</dbReference>
<dbReference type="InterPro" id="IPR002477">
    <property type="entry name" value="Peptidoglycan-bd-like"/>
</dbReference>
<feature type="binding site" evidence="17">
    <location>
        <position position="183"/>
    </location>
    <ligand>
        <name>Ca(2+)</name>
        <dbReference type="ChEBI" id="CHEBI:29108"/>
        <label>3</label>
    </ligand>
</feature>
<dbReference type="GO" id="GO:0030574">
    <property type="term" value="P:collagen catabolic process"/>
    <property type="evidence" value="ECO:0007669"/>
    <property type="project" value="TreeGrafter"/>
</dbReference>
<evidence type="ECO:0000256" key="17">
    <source>
        <dbReference type="PIRSR" id="PIRSR621190-2"/>
    </source>
</evidence>
<keyword evidence="13" id="KW-0865">Zymogen</keyword>
<evidence type="ECO:0000256" key="18">
    <source>
        <dbReference type="PIRSR" id="PIRSR621190-3"/>
    </source>
</evidence>
<evidence type="ECO:0000256" key="6">
    <source>
        <dbReference type="ARBA" id="ARBA00022723"/>
    </source>
</evidence>
<organism evidence="22 23">
    <name type="scientific">Oncorhynchus tshawytscha</name>
    <name type="common">Chinook salmon</name>
    <name type="synonym">Salmo tshawytscha</name>
    <dbReference type="NCBI Taxonomy" id="74940"/>
    <lineage>
        <taxon>Eukaryota</taxon>
        <taxon>Metazoa</taxon>
        <taxon>Chordata</taxon>
        <taxon>Craniata</taxon>
        <taxon>Vertebrata</taxon>
        <taxon>Euteleostomi</taxon>
        <taxon>Actinopterygii</taxon>
        <taxon>Neopterygii</taxon>
        <taxon>Teleostei</taxon>
        <taxon>Protacanthopterygii</taxon>
        <taxon>Salmoniformes</taxon>
        <taxon>Salmonidae</taxon>
        <taxon>Salmoninae</taxon>
        <taxon>Oncorhynchus</taxon>
    </lineage>
</organism>
<feature type="binding site" evidence="17">
    <location>
        <position position="344"/>
    </location>
    <ligand>
        <name>Ca(2+)</name>
        <dbReference type="ChEBI" id="CHEBI:29108"/>
        <label>5</label>
    </ligand>
</feature>
<evidence type="ECO:0000256" key="2">
    <source>
        <dbReference type="ARBA" id="ARBA00010370"/>
    </source>
</evidence>
<feature type="binding site" evidence="17">
    <location>
        <position position="447"/>
    </location>
    <ligand>
        <name>Ca(2+)</name>
        <dbReference type="ChEBI" id="CHEBI:29108"/>
        <label>4</label>
    </ligand>
</feature>
<feature type="repeat" description="Hemopexin" evidence="19">
    <location>
        <begin position="394"/>
        <end position="442"/>
    </location>
</feature>
<keyword evidence="10 16" id="KW-0862">Zinc</keyword>
<dbReference type="PIRSF" id="PIRSF001191">
    <property type="entry name" value="Peptidase_M10A_matrix"/>
    <property type="match status" value="1"/>
</dbReference>
<dbReference type="GO" id="GO:0008270">
    <property type="term" value="F:zinc ion binding"/>
    <property type="evidence" value="ECO:0007669"/>
    <property type="project" value="InterPro"/>
</dbReference>
<evidence type="ECO:0000256" key="12">
    <source>
        <dbReference type="ARBA" id="ARBA00023049"/>
    </source>
</evidence>
<evidence type="ECO:0000256" key="5">
    <source>
        <dbReference type="ARBA" id="ARBA00022670"/>
    </source>
</evidence>
<sequence>MEWLWPWIQVLYFLVLTDLLWTLPISKEQWPRLEDMELAEGYLRRFYHMSPSSGPQPRNRRATATSALGEKIREMQGFFSLKQTGRLDLQTLSVMRKHRCGVPDMENYSFYPDQIKWKNSTITYRIDQYTPDLTQEEVDTSFRLALKIWSDAAPLKFIKVNHDKADIILSFAKKTHGDFFPFDGPKGVLAHAFAPGEDMGGDVHFDEDEIWTMGHSKQGYNLFTVAAHELGHSLGLSHSKDPSSLMYPNYNYYIGAQYTLPQDDALGIQALYGKPVRKQDPPNLPKKCDPNFSVDAVAVFGKEIMFFKNRYMWLRTTWTTYWNCLREGPSSTYLPSINSPVDAAYDIPAKGVAYVFTGNVLSDRLKGPKYWVVRQLKMKSHFGSIYDYGFPARVRNIDAAVHISEYGKTFFFIGHDYYRYDEHRRRMDPGFPRNIQTDWPGIGRSVDAAFELQGTIYLFSGTKAYNYDYRQNRVLNQILANAWLDC</sequence>
<feature type="domain" description="Peptidase metallopeptidase" evidence="21">
    <location>
        <begin position="113"/>
        <end position="274"/>
    </location>
</feature>
<keyword evidence="8" id="KW-0677">Repeat</keyword>
<dbReference type="AlphaFoldDB" id="A0A8C8J6Y3"/>
<comment type="cofactor">
    <cofactor evidence="17">
        <name>Zn(2+)</name>
        <dbReference type="ChEBI" id="CHEBI:29105"/>
    </cofactor>
    <text evidence="17">Binds 2 Zn(2+) ions per subunit.</text>
</comment>
<evidence type="ECO:0000313" key="22">
    <source>
        <dbReference type="Ensembl" id="ENSOTSP00005089214.1"/>
    </source>
</evidence>
<keyword evidence="6 16" id="KW-0479">Metal-binding</keyword>
<dbReference type="CDD" id="cd00094">
    <property type="entry name" value="HX"/>
    <property type="match status" value="1"/>
</dbReference>
<dbReference type="InterPro" id="IPR021190">
    <property type="entry name" value="Pept_M10A"/>
</dbReference>
<feature type="binding site" evidence="17">
    <location>
        <position position="202"/>
    </location>
    <ligand>
        <name>Ca(2+)</name>
        <dbReference type="ChEBI" id="CHEBI:29108"/>
        <label>2</label>
    </ligand>
</feature>
<feature type="active site" evidence="15">
    <location>
        <position position="229"/>
    </location>
</feature>
<dbReference type="PRINTS" id="PR00138">
    <property type="entry name" value="MATRIXIN"/>
</dbReference>
<reference evidence="22" key="2">
    <citation type="submission" date="2025-09" db="UniProtKB">
        <authorList>
            <consortium name="Ensembl"/>
        </authorList>
    </citation>
    <scope>IDENTIFICATION</scope>
</reference>
<dbReference type="InterPro" id="IPR036365">
    <property type="entry name" value="PGBD-like_sf"/>
</dbReference>
<name>A0A8C8J6Y3_ONCTS</name>
<dbReference type="InterPro" id="IPR001818">
    <property type="entry name" value="Pept_M10_metallopeptidase"/>
</dbReference>
<evidence type="ECO:0000256" key="8">
    <source>
        <dbReference type="ARBA" id="ARBA00022737"/>
    </source>
</evidence>
<feature type="binding site" evidence="17">
    <location>
        <position position="209"/>
    </location>
    <ligand>
        <name>Ca(2+)</name>
        <dbReference type="ChEBI" id="CHEBI:29108"/>
        <label>3</label>
    </ligand>
</feature>
<comment type="similarity">
    <text evidence="2">Belongs to the peptidase M10A family.</text>
</comment>
<feature type="binding site" evidence="17">
    <location>
        <position position="400"/>
    </location>
    <ligand>
        <name>Ca(2+)</name>
        <dbReference type="ChEBI" id="CHEBI:29108"/>
        <label>5</label>
    </ligand>
</feature>
<feature type="binding site" evidence="17">
    <location>
        <position position="295"/>
    </location>
    <ligand>
        <name>Ca(2+)</name>
        <dbReference type="ChEBI" id="CHEBI:29108"/>
        <label>4</label>
    </ligand>
</feature>
<evidence type="ECO:0000256" key="10">
    <source>
        <dbReference type="ARBA" id="ARBA00022833"/>
    </source>
</evidence>
<keyword evidence="11 17" id="KW-0106">Calcium</keyword>
<keyword evidence="7 20" id="KW-0732">Signal</keyword>
<reference evidence="22" key="1">
    <citation type="submission" date="2025-08" db="UniProtKB">
        <authorList>
            <consortium name="Ensembl"/>
        </authorList>
    </citation>
    <scope>IDENTIFICATION</scope>
</reference>
<keyword evidence="14 18" id="KW-1015">Disulfide bond</keyword>
<dbReference type="GO" id="GO:0004222">
    <property type="term" value="F:metalloendopeptidase activity"/>
    <property type="evidence" value="ECO:0007669"/>
    <property type="project" value="InterPro"/>
</dbReference>
<keyword evidence="5" id="KW-0645">Protease</keyword>
<evidence type="ECO:0000256" key="7">
    <source>
        <dbReference type="ARBA" id="ARBA00022729"/>
    </source>
</evidence>
<dbReference type="PROSITE" id="PS51642">
    <property type="entry name" value="HEMOPEXIN_2"/>
    <property type="match status" value="1"/>
</dbReference>